<dbReference type="AlphaFoldDB" id="A0A246BB96"/>
<organism evidence="4 5">
    <name type="scientific">Kaistella haifensis DSM 19056</name>
    <dbReference type="NCBI Taxonomy" id="1450526"/>
    <lineage>
        <taxon>Bacteria</taxon>
        <taxon>Pseudomonadati</taxon>
        <taxon>Bacteroidota</taxon>
        <taxon>Flavobacteriia</taxon>
        <taxon>Flavobacteriales</taxon>
        <taxon>Weeksellaceae</taxon>
        <taxon>Chryseobacterium group</taxon>
        <taxon>Kaistella</taxon>
    </lineage>
</organism>
<dbReference type="RefSeq" id="WP_031501792.1">
    <property type="nucleotide sequence ID" value="NZ_JASZ02000004.1"/>
</dbReference>
<evidence type="ECO:0000259" key="3">
    <source>
        <dbReference type="PROSITE" id="PS51186"/>
    </source>
</evidence>
<comment type="caution">
    <text evidence="4">The sequence shown here is derived from an EMBL/GenBank/DDBJ whole genome shotgun (WGS) entry which is preliminary data.</text>
</comment>
<keyword evidence="1 4" id="KW-0808">Transferase</keyword>
<evidence type="ECO:0000256" key="2">
    <source>
        <dbReference type="ARBA" id="ARBA00023315"/>
    </source>
</evidence>
<feature type="domain" description="N-acetyltransferase" evidence="3">
    <location>
        <begin position="3"/>
        <end position="157"/>
    </location>
</feature>
<dbReference type="InterPro" id="IPR016181">
    <property type="entry name" value="Acyl_CoA_acyltransferase"/>
</dbReference>
<reference evidence="4 5" key="1">
    <citation type="submission" date="2014-01" db="EMBL/GenBank/DDBJ databases">
        <authorList>
            <consortium name="Genome Consortium for Active Teaching"/>
            <person name="Sontag T.C."/>
            <person name="Newman J.D."/>
        </authorList>
    </citation>
    <scope>NUCLEOTIDE SEQUENCE [LARGE SCALE GENOMIC DNA]</scope>
    <source>
        <strain evidence="4 5">DSM 19056</strain>
    </source>
</reference>
<dbReference type="Proteomes" id="UP000197587">
    <property type="component" value="Unassembled WGS sequence"/>
</dbReference>
<evidence type="ECO:0000313" key="4">
    <source>
        <dbReference type="EMBL" id="OWK98937.1"/>
    </source>
</evidence>
<dbReference type="SUPFAM" id="SSF55729">
    <property type="entry name" value="Acyl-CoA N-acyltransferases (Nat)"/>
    <property type="match status" value="1"/>
</dbReference>
<proteinExistence type="predicted"/>
<dbReference type="PANTHER" id="PTHR43072">
    <property type="entry name" value="N-ACETYLTRANSFERASE"/>
    <property type="match status" value="1"/>
</dbReference>
<reference evidence="4 5" key="2">
    <citation type="submission" date="2017-05" db="EMBL/GenBank/DDBJ databases">
        <title>Genome of Chryseobacterium haifense.</title>
        <authorList>
            <person name="Newman J.D."/>
        </authorList>
    </citation>
    <scope>NUCLEOTIDE SEQUENCE [LARGE SCALE GENOMIC DNA]</scope>
    <source>
        <strain evidence="4 5">DSM 19056</strain>
    </source>
</reference>
<evidence type="ECO:0000313" key="5">
    <source>
        <dbReference type="Proteomes" id="UP000197587"/>
    </source>
</evidence>
<dbReference type="EMBL" id="JASZ02000004">
    <property type="protein sequence ID" value="OWK98937.1"/>
    <property type="molecule type" value="Genomic_DNA"/>
</dbReference>
<evidence type="ECO:0000256" key="1">
    <source>
        <dbReference type="ARBA" id="ARBA00022679"/>
    </source>
</evidence>
<sequence length="166" mass="18730">MNYEIREMQPEDGAKVIEIFEEGIAGGNATFDQTAPSWEAWDQKYFKIARLILEDENENVVGWAALQPISNRDCYKGVAEVSIYLSNVAQGKGLGAMLLQKLILASEEHGFWMLQAGIFPENQPSLIIHQKFGFRTVGNREKIAQMNGVWRDVLLLERRSKTIGVS</sequence>
<gene>
    <name evidence="4" type="ORF">AP75_03550</name>
</gene>
<accession>A0A246BB96</accession>
<protein>
    <submittedName>
        <fullName evidence="4">N-acetyltransferase</fullName>
    </submittedName>
</protein>
<dbReference type="InterPro" id="IPR000182">
    <property type="entry name" value="GNAT_dom"/>
</dbReference>
<dbReference type="GO" id="GO:0016747">
    <property type="term" value="F:acyltransferase activity, transferring groups other than amino-acyl groups"/>
    <property type="evidence" value="ECO:0007669"/>
    <property type="project" value="InterPro"/>
</dbReference>
<keyword evidence="5" id="KW-1185">Reference proteome</keyword>
<dbReference type="PANTHER" id="PTHR43072:SF23">
    <property type="entry name" value="UPF0039 PROTEIN C11D3.02C"/>
    <property type="match status" value="1"/>
</dbReference>
<dbReference type="Gene3D" id="3.40.630.30">
    <property type="match status" value="1"/>
</dbReference>
<name>A0A246BB96_9FLAO</name>
<dbReference type="Pfam" id="PF00583">
    <property type="entry name" value="Acetyltransf_1"/>
    <property type="match status" value="1"/>
</dbReference>
<dbReference type="PROSITE" id="PS51186">
    <property type="entry name" value="GNAT"/>
    <property type="match status" value="1"/>
</dbReference>
<dbReference type="CDD" id="cd04301">
    <property type="entry name" value="NAT_SF"/>
    <property type="match status" value="1"/>
</dbReference>
<keyword evidence="2" id="KW-0012">Acyltransferase</keyword>